<evidence type="ECO:0000313" key="2">
    <source>
        <dbReference type="EMBL" id="KRK44148.1"/>
    </source>
</evidence>
<feature type="domain" description="Macro" evidence="1">
    <location>
        <begin position="1"/>
        <end position="174"/>
    </location>
</feature>
<dbReference type="PANTHER" id="PTHR11106">
    <property type="entry name" value="GANGLIOSIDE INDUCED DIFFERENTIATION ASSOCIATED PROTEIN 2-RELATED"/>
    <property type="match status" value="1"/>
</dbReference>
<dbReference type="EMBL" id="AZDB01000003">
    <property type="protein sequence ID" value="KRK44148.1"/>
    <property type="molecule type" value="Genomic_DNA"/>
</dbReference>
<proteinExistence type="predicted"/>
<dbReference type="SMART" id="SM00506">
    <property type="entry name" value="A1pp"/>
    <property type="match status" value="1"/>
</dbReference>
<name>A0A837RLB1_9LACO</name>
<protein>
    <submittedName>
        <fullName evidence="2">Appr-1-p processing domain protein</fullName>
    </submittedName>
</protein>
<dbReference type="Proteomes" id="UP000050964">
    <property type="component" value="Unassembled WGS sequence"/>
</dbReference>
<sequence length="174" mass="18739">MKEVFIMEKITIIQGDISYLPFHVDAIVNAANSALVPGGGVDGALNRKAGPKLSRDMLAFGGTHTGTAVYTKAYNLNADYVIHAVGPKYIDGDHGEKDLLTDAYRATMNLAQKLAVNSLAIPFLSTGIYCYPLDEAIAVAIDTVKGFNVDAKIYFVAFNSTVEELANKHLVQTN</sequence>
<comment type="caution">
    <text evidence="2">The sequence shown here is derived from an EMBL/GenBank/DDBJ whole genome shotgun (WGS) entry which is preliminary data.</text>
</comment>
<organism evidence="2 3">
    <name type="scientific">Companilactobacillus crustorum JCM 15951</name>
    <dbReference type="NCBI Taxonomy" id="1423737"/>
    <lineage>
        <taxon>Bacteria</taxon>
        <taxon>Bacillati</taxon>
        <taxon>Bacillota</taxon>
        <taxon>Bacilli</taxon>
        <taxon>Lactobacillales</taxon>
        <taxon>Lactobacillaceae</taxon>
        <taxon>Companilactobacillus</taxon>
    </lineage>
</organism>
<evidence type="ECO:0000313" key="3">
    <source>
        <dbReference type="Proteomes" id="UP000050964"/>
    </source>
</evidence>
<dbReference type="PANTHER" id="PTHR11106:SF27">
    <property type="entry name" value="MACRO DOMAIN-CONTAINING PROTEIN"/>
    <property type="match status" value="1"/>
</dbReference>
<dbReference type="InterPro" id="IPR002589">
    <property type="entry name" value="Macro_dom"/>
</dbReference>
<gene>
    <name evidence="2" type="ORF">FD26_GL001101</name>
</gene>
<accession>A0A837RLB1</accession>
<evidence type="ECO:0000259" key="1">
    <source>
        <dbReference type="PROSITE" id="PS51154"/>
    </source>
</evidence>
<dbReference type="PROSITE" id="PS51154">
    <property type="entry name" value="MACRO"/>
    <property type="match status" value="1"/>
</dbReference>
<dbReference type="SUPFAM" id="SSF52949">
    <property type="entry name" value="Macro domain-like"/>
    <property type="match status" value="1"/>
</dbReference>
<dbReference type="AlphaFoldDB" id="A0A837RLB1"/>
<dbReference type="InterPro" id="IPR043472">
    <property type="entry name" value="Macro_dom-like"/>
</dbReference>
<reference evidence="2 3" key="1">
    <citation type="journal article" date="2015" name="Genome Announc.">
        <title>Expanding the biotechnology potential of lactobacilli through comparative genomics of 213 strains and associated genera.</title>
        <authorList>
            <person name="Sun Z."/>
            <person name="Harris H.M."/>
            <person name="McCann A."/>
            <person name="Guo C."/>
            <person name="Argimon S."/>
            <person name="Zhang W."/>
            <person name="Yang X."/>
            <person name="Jeffery I.B."/>
            <person name="Cooney J.C."/>
            <person name="Kagawa T.F."/>
            <person name="Liu W."/>
            <person name="Song Y."/>
            <person name="Salvetti E."/>
            <person name="Wrobel A."/>
            <person name="Rasinkangas P."/>
            <person name="Parkhill J."/>
            <person name="Rea M.C."/>
            <person name="O'Sullivan O."/>
            <person name="Ritari J."/>
            <person name="Douillard F.P."/>
            <person name="Paul Ross R."/>
            <person name="Yang R."/>
            <person name="Briner A.E."/>
            <person name="Felis G.E."/>
            <person name="de Vos W.M."/>
            <person name="Barrangou R."/>
            <person name="Klaenhammer T.R."/>
            <person name="Caufield P.W."/>
            <person name="Cui Y."/>
            <person name="Zhang H."/>
            <person name="O'Toole P.W."/>
        </authorList>
    </citation>
    <scope>NUCLEOTIDE SEQUENCE [LARGE SCALE GENOMIC DNA]</scope>
    <source>
        <strain evidence="2 3">JCM 15951</strain>
    </source>
</reference>
<dbReference type="Pfam" id="PF01661">
    <property type="entry name" value="Macro"/>
    <property type="match status" value="1"/>
</dbReference>
<dbReference type="Gene3D" id="3.40.220.10">
    <property type="entry name" value="Leucine Aminopeptidase, subunit E, domain 1"/>
    <property type="match status" value="1"/>
</dbReference>